<gene>
    <name evidence="1" type="ORF">H8S02_05805</name>
</gene>
<keyword evidence="2" id="KW-1185">Reference proteome</keyword>
<dbReference type="Proteomes" id="UP000641741">
    <property type="component" value="Unassembled WGS sequence"/>
</dbReference>
<protein>
    <submittedName>
        <fullName evidence="1">Phage portal protein</fullName>
    </submittedName>
</protein>
<reference evidence="1 2" key="1">
    <citation type="submission" date="2020-08" db="EMBL/GenBank/DDBJ databases">
        <title>Genome public.</title>
        <authorList>
            <person name="Liu C."/>
            <person name="Sun Q."/>
        </authorList>
    </citation>
    <scope>NUCLEOTIDE SEQUENCE [LARGE SCALE GENOMIC DNA]</scope>
    <source>
        <strain evidence="1 2">M2</strain>
    </source>
</reference>
<dbReference type="Pfam" id="PF04860">
    <property type="entry name" value="Phage_portal"/>
    <property type="match status" value="1"/>
</dbReference>
<proteinExistence type="predicted"/>
<dbReference type="RefSeq" id="WP_119214653.1">
    <property type="nucleotide sequence ID" value="NZ_JACOPK010000004.1"/>
</dbReference>
<evidence type="ECO:0000313" key="2">
    <source>
        <dbReference type="Proteomes" id="UP000641741"/>
    </source>
</evidence>
<comment type="caution">
    <text evidence="1">The sequence shown here is derived from an EMBL/GenBank/DDBJ whole genome shotgun (WGS) entry which is preliminary data.</text>
</comment>
<dbReference type="InterPro" id="IPR006944">
    <property type="entry name" value="Phage/GTA_portal"/>
</dbReference>
<name>A0ABR7GMC2_9FIRM</name>
<organism evidence="1 2">
    <name type="scientific">Agathobaculum hominis</name>
    <dbReference type="NCBI Taxonomy" id="2763014"/>
    <lineage>
        <taxon>Bacteria</taxon>
        <taxon>Bacillati</taxon>
        <taxon>Bacillota</taxon>
        <taxon>Clostridia</taxon>
        <taxon>Eubacteriales</taxon>
        <taxon>Butyricicoccaceae</taxon>
        <taxon>Agathobaculum</taxon>
    </lineage>
</organism>
<accession>A0ABR7GMC2</accession>
<dbReference type="EMBL" id="JACOPK010000004">
    <property type="protein sequence ID" value="MBC5695462.1"/>
    <property type="molecule type" value="Genomic_DNA"/>
</dbReference>
<sequence length="397" mass="44549">MGLLEKLFPRRPPGGTAPREYFKTLTAYQPVYTTYRGGLYEMELTRAAIAAFARHCSKLHLEVTGDARPDLRRVLGMQPNPFMDASKFLARLATIYLVQNNAFIVPMEDSAGRLIGYYPVLPQQSSVREYGGEPYLQYSFWGGQKAAIELNRAGILTQHQYEDDFFGSDNRPLMPTMQMAQTQAEGIINGIKNATTIRFLARLNGNLKEKDITAERERFARDNLAGNSTGVAMFDSKYADVKQIESAAMVVNPKQQELIRASVFEYFGTNEKILTNTYNEDEWNAYYEGFIEPFAIQLSLVLTAMTFTPEEIAAGASIIATANRLQYASNQTKLNVVTQLFDRGFLTHNMGLEIFNMSPVEDGDKYYIRKEYAEVSNLDAVGDTSKEGDNGDHTGNP</sequence>
<evidence type="ECO:0000313" key="1">
    <source>
        <dbReference type="EMBL" id="MBC5695462.1"/>
    </source>
</evidence>